<sequence>KISTASALMTSVLVPLFLLVHGMRDWHSRHEENEEQRAVNDPIRTARTMDKHLKVSWQFV</sequence>
<accession>A0A9X6RQ82</accession>
<keyword evidence="3" id="KW-1185">Reference proteome</keyword>
<comment type="caution">
    <text evidence="2">The sequence shown here is derived from an EMBL/GenBank/DDBJ whole genome shotgun (WGS) entry which is preliminary data.</text>
</comment>
<dbReference type="EMBL" id="MTYJ01001004">
    <property type="protein sequence ID" value="OWA55581.1"/>
    <property type="molecule type" value="Genomic_DNA"/>
</dbReference>
<evidence type="ECO:0000313" key="2">
    <source>
        <dbReference type="EMBL" id="OWA55581.1"/>
    </source>
</evidence>
<organism evidence="2 3">
    <name type="scientific">Hypsibius exemplaris</name>
    <name type="common">Freshwater tardigrade</name>
    <dbReference type="NCBI Taxonomy" id="2072580"/>
    <lineage>
        <taxon>Eukaryota</taxon>
        <taxon>Metazoa</taxon>
        <taxon>Ecdysozoa</taxon>
        <taxon>Tardigrada</taxon>
        <taxon>Eutardigrada</taxon>
        <taxon>Parachela</taxon>
        <taxon>Hypsibioidea</taxon>
        <taxon>Hypsibiidae</taxon>
        <taxon>Hypsibius</taxon>
    </lineage>
</organism>
<dbReference type="AlphaFoldDB" id="A0A9X6RQ82"/>
<dbReference type="Proteomes" id="UP000192578">
    <property type="component" value="Unassembled WGS sequence"/>
</dbReference>
<feature type="signal peptide" evidence="1">
    <location>
        <begin position="1"/>
        <end position="22"/>
    </location>
</feature>
<evidence type="ECO:0000313" key="3">
    <source>
        <dbReference type="Proteomes" id="UP000192578"/>
    </source>
</evidence>
<gene>
    <name evidence="2" type="ORF">BV898_19968</name>
</gene>
<reference evidence="3" key="1">
    <citation type="submission" date="2017-01" db="EMBL/GenBank/DDBJ databases">
        <title>Comparative genomics of anhydrobiosis in the tardigrade Hypsibius dujardini.</title>
        <authorList>
            <person name="Yoshida Y."/>
            <person name="Koutsovoulos G."/>
            <person name="Laetsch D."/>
            <person name="Stevens L."/>
            <person name="Kumar S."/>
            <person name="Horikawa D."/>
            <person name="Ishino K."/>
            <person name="Komine S."/>
            <person name="Tomita M."/>
            <person name="Blaxter M."/>
            <person name="Arakawa K."/>
        </authorList>
    </citation>
    <scope>NUCLEOTIDE SEQUENCE [LARGE SCALE GENOMIC DNA]</scope>
    <source>
        <strain evidence="3">Z151</strain>
    </source>
</reference>
<feature type="chain" id="PRO_5040732878" evidence="1">
    <location>
        <begin position="23"/>
        <end position="60"/>
    </location>
</feature>
<evidence type="ECO:0000256" key="1">
    <source>
        <dbReference type="SAM" id="SignalP"/>
    </source>
</evidence>
<proteinExistence type="predicted"/>
<keyword evidence="1" id="KW-0732">Signal</keyword>
<feature type="non-terminal residue" evidence="2">
    <location>
        <position position="1"/>
    </location>
</feature>
<protein>
    <submittedName>
        <fullName evidence="2">Uncharacterized protein</fullName>
    </submittedName>
</protein>
<name>A0A9X6RQ82_HYPEX</name>